<gene>
    <name evidence="2" type="ORF">PKOR_05775</name>
</gene>
<evidence type="ECO:0008006" key="4">
    <source>
        <dbReference type="Google" id="ProtNLM"/>
    </source>
</evidence>
<evidence type="ECO:0000313" key="2">
    <source>
        <dbReference type="EMBL" id="AKD02723.1"/>
    </source>
</evidence>
<feature type="transmembrane region" description="Helical" evidence="1">
    <location>
        <begin position="214"/>
        <end position="235"/>
    </location>
</feature>
<keyword evidence="1" id="KW-0472">Membrane</keyword>
<dbReference type="EMBL" id="CP009621">
    <property type="protein sequence ID" value="AKD02723.1"/>
    <property type="molecule type" value="Genomic_DNA"/>
</dbReference>
<sequence>MLKNKSIRPDLLLMLLYIFYCAAVVLRVTIEGTGYTSPDSEYYLEAARSLQDGDQFIIKDLYGLHTGQVNALTPFTAWPVGYPVLVVSVSWVSGLSLFWASKVVNLLFVGMGFLLLRHINQRYSYVLASVYGSFTVIEMYSYTWSECIFMFGCLCYVVLLYKVYSSGKAMTAYALLASAAFMFLIRYVGFFAGGVTLLFSLISWVEGRKSLSKHLFTAFVLNVAIVCSYVFHNHYIAGFNTDAQRLTTDMETPIEVLWMALKGLTVELFLIRNYYLSGIPDALTVATAVLQLIVTIYIIKVMRMQSKKVIYEMKKNLLSHIAVVVAVAYLLVLVFLRSISQFDPLNYRLLSPFTFLMLFAVVNYIVALPDSITGAKRTKYIIAIFFALSLFLNLPKKFLLSQLL</sequence>
<feature type="transmembrane region" description="Helical" evidence="1">
    <location>
        <begin position="148"/>
        <end position="164"/>
    </location>
</feature>
<organism evidence="2 3">
    <name type="scientific">Pontibacter korlensis</name>
    <dbReference type="NCBI Taxonomy" id="400092"/>
    <lineage>
        <taxon>Bacteria</taxon>
        <taxon>Pseudomonadati</taxon>
        <taxon>Bacteroidota</taxon>
        <taxon>Cytophagia</taxon>
        <taxon>Cytophagales</taxon>
        <taxon>Hymenobacteraceae</taxon>
        <taxon>Pontibacter</taxon>
    </lineage>
</organism>
<keyword evidence="1" id="KW-0812">Transmembrane</keyword>
<feature type="transmembrane region" description="Helical" evidence="1">
    <location>
        <begin position="282"/>
        <end position="299"/>
    </location>
</feature>
<feature type="transmembrane region" description="Helical" evidence="1">
    <location>
        <begin position="378"/>
        <end position="394"/>
    </location>
</feature>
<keyword evidence="1" id="KW-1133">Transmembrane helix</keyword>
<evidence type="ECO:0000256" key="1">
    <source>
        <dbReference type="SAM" id="Phobius"/>
    </source>
</evidence>
<name>A0A0E3ZF97_9BACT</name>
<dbReference type="PATRIC" id="fig|400092.3.peg.1281"/>
<feature type="transmembrane region" description="Helical" evidence="1">
    <location>
        <begin position="345"/>
        <end position="366"/>
    </location>
</feature>
<feature type="transmembrane region" description="Helical" evidence="1">
    <location>
        <begin position="12"/>
        <end position="30"/>
    </location>
</feature>
<dbReference type="AlphaFoldDB" id="A0A0E3ZF97"/>
<feature type="transmembrane region" description="Helical" evidence="1">
    <location>
        <begin position="97"/>
        <end position="116"/>
    </location>
</feature>
<dbReference type="STRING" id="400092.PKOR_05775"/>
<reference evidence="2 3" key="1">
    <citation type="journal article" date="2015" name="Sci. Rep.">
        <title>Unraveling adaptation of Pontibacter korlensis to radiation and infertility in desert through complete genome and comparative transcriptomic analysis.</title>
        <authorList>
            <person name="Dai J."/>
            <person name="Dai W."/>
            <person name="Qiu C."/>
            <person name="Yang Z."/>
            <person name="Zhang Y."/>
            <person name="Zhou M."/>
            <person name="Zhang L."/>
            <person name="Fang C."/>
            <person name="Gao Q."/>
            <person name="Yang Q."/>
            <person name="Li X."/>
            <person name="Wang Z."/>
            <person name="Wang Z."/>
            <person name="Jia Z."/>
            <person name="Chen X."/>
        </authorList>
    </citation>
    <scope>NUCLEOTIDE SEQUENCE [LARGE SCALE GENOMIC DNA]</scope>
    <source>
        <strain evidence="2 3">X14-1T</strain>
    </source>
</reference>
<accession>A0A0E3ZF97</accession>
<proteinExistence type="predicted"/>
<feature type="transmembrane region" description="Helical" evidence="1">
    <location>
        <begin position="256"/>
        <end position="276"/>
    </location>
</feature>
<protein>
    <recommendedName>
        <fullName evidence="4">Glycosyltransferase RgtA/B/C/D-like domain-containing protein</fullName>
    </recommendedName>
</protein>
<dbReference type="Proteomes" id="UP000033109">
    <property type="component" value="Chromosome"/>
</dbReference>
<dbReference type="HOGENOM" id="CLU_681257_0_0_10"/>
<feature type="transmembrane region" description="Helical" evidence="1">
    <location>
        <begin position="176"/>
        <end position="202"/>
    </location>
</feature>
<dbReference type="KEGG" id="pko:PKOR_05775"/>
<feature type="transmembrane region" description="Helical" evidence="1">
    <location>
        <begin position="320"/>
        <end position="339"/>
    </location>
</feature>
<keyword evidence="3" id="KW-1185">Reference proteome</keyword>
<evidence type="ECO:0000313" key="3">
    <source>
        <dbReference type="Proteomes" id="UP000033109"/>
    </source>
</evidence>